<dbReference type="GO" id="GO:0043590">
    <property type="term" value="C:bacterial nucleoid"/>
    <property type="evidence" value="ECO:0007669"/>
    <property type="project" value="TreeGrafter"/>
</dbReference>
<feature type="coiled-coil region" evidence="9">
    <location>
        <begin position="159"/>
        <end position="189"/>
    </location>
</feature>
<comment type="similarity">
    <text evidence="1 8">Belongs to the RecN family.</text>
</comment>
<evidence type="ECO:0000313" key="12">
    <source>
        <dbReference type="Proteomes" id="UP000605259"/>
    </source>
</evidence>
<keyword evidence="3" id="KW-0547">Nucleotide-binding</keyword>
<evidence type="ECO:0000256" key="6">
    <source>
        <dbReference type="ARBA" id="ARBA00023204"/>
    </source>
</evidence>
<dbReference type="GO" id="GO:0006310">
    <property type="term" value="P:DNA recombination"/>
    <property type="evidence" value="ECO:0007669"/>
    <property type="project" value="InterPro"/>
</dbReference>
<organism evidence="11 12">
    <name type="scientific">Priestia taiwanensis</name>
    <dbReference type="NCBI Taxonomy" id="1347902"/>
    <lineage>
        <taxon>Bacteria</taxon>
        <taxon>Bacillati</taxon>
        <taxon>Bacillota</taxon>
        <taxon>Bacilli</taxon>
        <taxon>Bacillales</taxon>
        <taxon>Bacillaceae</taxon>
        <taxon>Priestia</taxon>
    </lineage>
</organism>
<keyword evidence="12" id="KW-1185">Reference proteome</keyword>
<dbReference type="GO" id="GO:0006281">
    <property type="term" value="P:DNA repair"/>
    <property type="evidence" value="ECO:0007669"/>
    <property type="project" value="UniProtKB-KW"/>
</dbReference>
<evidence type="ECO:0000256" key="5">
    <source>
        <dbReference type="ARBA" id="ARBA00022840"/>
    </source>
</evidence>
<dbReference type="CDD" id="cd03241">
    <property type="entry name" value="ABC_RecN"/>
    <property type="match status" value="2"/>
</dbReference>
<sequence length="575" mass="64932">MLSELSIKNFAIIEEVSISFEKGLTVLSGETGAGKSIIIDAIGLLVGGRGSSEFVRYGTEKAEIEGLFYLDEKHPCFSKCEELGIELEEDMIILKRDITHTGKGVCRINGKLVTTTTLKEIGKTLVDIHGQHEHQDLMTPERHLHMLDQFDAENMWNQLESYRQVYTQYERVKKQLKQLTENEQQMAHRLDLIQFQLDEIRSANLKVDEDTLLQEERIKIANFEKIYKALTDAYQALSGDSQGLDQVRSAMYGVETVTSIDQSLTDISEAIANSFYVLEEAAYGLREKIDLMEYDPKRLDFIESRLNEINMLKRKYGQSVEEILHYAEQIAEELDTIENKDVHIEKTKKELDILIIKVIDEGLRLSAMRKALAAHLTDAIHQELKELYMDKTKFEVRIVRNEGTEGDPLVDGIPVRLMADGLDEVEFYISTNPGEPLKPLAKVASGGELSRIILALKSIFSKHQGVTSIIFDEVDTGVSGRVAQAIAEKIQRVSADSQVLCITHLPQVASMADTHLFITKEIVEDRTKTNVNVLNHEEKIMEIARMISGAEITGVTHEHAKELLEQAKNIKATYA</sequence>
<dbReference type="FunFam" id="3.40.50.300:FF:000319">
    <property type="entry name" value="DNA repair protein RecN"/>
    <property type="match status" value="1"/>
</dbReference>
<dbReference type="GO" id="GO:0005524">
    <property type="term" value="F:ATP binding"/>
    <property type="evidence" value="ECO:0007669"/>
    <property type="project" value="UniProtKB-KW"/>
</dbReference>
<evidence type="ECO:0000256" key="4">
    <source>
        <dbReference type="ARBA" id="ARBA00022763"/>
    </source>
</evidence>
<evidence type="ECO:0000256" key="3">
    <source>
        <dbReference type="ARBA" id="ARBA00022741"/>
    </source>
</evidence>
<evidence type="ECO:0000256" key="2">
    <source>
        <dbReference type="ARBA" id="ARBA00021315"/>
    </source>
</evidence>
<name>A0A917AHD2_9BACI</name>
<proteinExistence type="inferred from homology"/>
<comment type="caution">
    <text evidence="11">The sequence shown here is derived from an EMBL/GenBank/DDBJ whole genome shotgun (WGS) entry which is preliminary data.</text>
</comment>
<dbReference type="PIRSF" id="PIRSF003128">
    <property type="entry name" value="RecN"/>
    <property type="match status" value="1"/>
</dbReference>
<feature type="domain" description="Rad50/SbcC-type AAA" evidence="10">
    <location>
        <begin position="4"/>
        <end position="233"/>
    </location>
</feature>
<dbReference type="NCBIfam" id="TIGR00634">
    <property type="entry name" value="recN"/>
    <property type="match status" value="1"/>
</dbReference>
<dbReference type="InterPro" id="IPR027417">
    <property type="entry name" value="P-loop_NTPase"/>
</dbReference>
<dbReference type="AlphaFoldDB" id="A0A917AHD2"/>
<dbReference type="Gene3D" id="3.40.50.300">
    <property type="entry name" value="P-loop containing nucleotide triphosphate hydrolases"/>
    <property type="match status" value="2"/>
</dbReference>
<dbReference type="PANTHER" id="PTHR11059:SF0">
    <property type="entry name" value="DNA REPAIR PROTEIN RECN"/>
    <property type="match status" value="1"/>
</dbReference>
<dbReference type="InterPro" id="IPR038729">
    <property type="entry name" value="Rad50/SbcC_AAA"/>
</dbReference>
<keyword evidence="6 8" id="KW-0234">DNA repair</keyword>
<gene>
    <name evidence="11" type="primary">recN</name>
    <name evidence="11" type="ORF">GCM10007140_00300</name>
</gene>
<dbReference type="Proteomes" id="UP000605259">
    <property type="component" value="Unassembled WGS sequence"/>
</dbReference>
<dbReference type="PANTHER" id="PTHR11059">
    <property type="entry name" value="DNA REPAIR PROTEIN RECN"/>
    <property type="match status" value="1"/>
</dbReference>
<keyword evidence="9" id="KW-0175">Coiled coil</keyword>
<evidence type="ECO:0000313" key="11">
    <source>
        <dbReference type="EMBL" id="GGE53905.1"/>
    </source>
</evidence>
<reference evidence="11" key="2">
    <citation type="submission" date="2020-09" db="EMBL/GenBank/DDBJ databases">
        <authorList>
            <person name="Sun Q."/>
            <person name="Zhou Y."/>
        </authorList>
    </citation>
    <scope>NUCLEOTIDE SEQUENCE</scope>
    <source>
        <strain evidence="11">CGMCC 1.12698</strain>
    </source>
</reference>
<dbReference type="SUPFAM" id="SSF52540">
    <property type="entry name" value="P-loop containing nucleoside triphosphate hydrolases"/>
    <property type="match status" value="1"/>
</dbReference>
<reference evidence="11" key="1">
    <citation type="journal article" date="2014" name="Int. J. Syst. Evol. Microbiol.">
        <title>Complete genome sequence of Corynebacterium casei LMG S-19264T (=DSM 44701T), isolated from a smear-ripened cheese.</title>
        <authorList>
            <consortium name="US DOE Joint Genome Institute (JGI-PGF)"/>
            <person name="Walter F."/>
            <person name="Albersmeier A."/>
            <person name="Kalinowski J."/>
            <person name="Ruckert C."/>
        </authorList>
    </citation>
    <scope>NUCLEOTIDE SEQUENCE</scope>
    <source>
        <strain evidence="11">CGMCC 1.12698</strain>
    </source>
</reference>
<keyword evidence="5" id="KW-0067">ATP-binding</keyword>
<dbReference type="EMBL" id="BMFK01000001">
    <property type="protein sequence ID" value="GGE53905.1"/>
    <property type="molecule type" value="Genomic_DNA"/>
</dbReference>
<accession>A0A917AHD2</accession>
<evidence type="ECO:0000256" key="8">
    <source>
        <dbReference type="PIRNR" id="PIRNR003128"/>
    </source>
</evidence>
<dbReference type="GO" id="GO:0009432">
    <property type="term" value="P:SOS response"/>
    <property type="evidence" value="ECO:0007669"/>
    <property type="project" value="TreeGrafter"/>
</dbReference>
<dbReference type="Pfam" id="PF13476">
    <property type="entry name" value="AAA_23"/>
    <property type="match status" value="1"/>
</dbReference>
<keyword evidence="4 8" id="KW-0227">DNA damage</keyword>
<protein>
    <recommendedName>
        <fullName evidence="2 8">DNA repair protein RecN</fullName>
    </recommendedName>
    <alternativeName>
        <fullName evidence="7 8">Recombination protein N</fullName>
    </alternativeName>
</protein>
<evidence type="ECO:0000256" key="9">
    <source>
        <dbReference type="SAM" id="Coils"/>
    </source>
</evidence>
<dbReference type="FunFam" id="3.40.50.300:FF:000356">
    <property type="entry name" value="DNA repair protein RecN"/>
    <property type="match status" value="1"/>
</dbReference>
<evidence type="ECO:0000256" key="1">
    <source>
        <dbReference type="ARBA" id="ARBA00009441"/>
    </source>
</evidence>
<dbReference type="InterPro" id="IPR004604">
    <property type="entry name" value="DNA_recomb/repair_RecN"/>
</dbReference>
<dbReference type="NCBIfam" id="NF008121">
    <property type="entry name" value="PRK10869.1"/>
    <property type="match status" value="1"/>
</dbReference>
<evidence type="ECO:0000256" key="7">
    <source>
        <dbReference type="ARBA" id="ARBA00033408"/>
    </source>
</evidence>
<evidence type="ECO:0000259" key="10">
    <source>
        <dbReference type="Pfam" id="PF13476"/>
    </source>
</evidence>
<comment type="function">
    <text evidence="8">May be involved in recombinational repair of damaged DNA.</text>
</comment>
<dbReference type="RefSeq" id="WP_188386445.1">
    <property type="nucleotide sequence ID" value="NZ_BMFK01000001.1"/>
</dbReference>